<feature type="non-terminal residue" evidence="2">
    <location>
        <position position="191"/>
    </location>
</feature>
<organism evidence="2 3">
    <name type="scientific">Thalassiosira oceanica</name>
    <name type="common">Marine diatom</name>
    <dbReference type="NCBI Taxonomy" id="159749"/>
    <lineage>
        <taxon>Eukaryota</taxon>
        <taxon>Sar</taxon>
        <taxon>Stramenopiles</taxon>
        <taxon>Ochrophyta</taxon>
        <taxon>Bacillariophyta</taxon>
        <taxon>Coscinodiscophyceae</taxon>
        <taxon>Thalassiosirophycidae</taxon>
        <taxon>Thalassiosirales</taxon>
        <taxon>Thalassiosiraceae</taxon>
        <taxon>Thalassiosira</taxon>
    </lineage>
</organism>
<reference evidence="2 3" key="1">
    <citation type="journal article" date="2012" name="Genome Biol.">
        <title>Genome and low-iron response of an oceanic diatom adapted to chronic iron limitation.</title>
        <authorList>
            <person name="Lommer M."/>
            <person name="Specht M."/>
            <person name="Roy A.S."/>
            <person name="Kraemer L."/>
            <person name="Andreson R."/>
            <person name="Gutowska M.A."/>
            <person name="Wolf J."/>
            <person name="Bergner S.V."/>
            <person name="Schilhabel M.B."/>
            <person name="Klostermeier U.C."/>
            <person name="Beiko R.G."/>
            <person name="Rosenstiel P."/>
            <person name="Hippler M."/>
            <person name="Laroche J."/>
        </authorList>
    </citation>
    <scope>NUCLEOTIDE SEQUENCE [LARGE SCALE GENOMIC DNA]</scope>
    <source>
        <strain evidence="2 3">CCMP1005</strain>
    </source>
</reference>
<keyword evidence="3" id="KW-1185">Reference proteome</keyword>
<feature type="compositionally biased region" description="Polar residues" evidence="1">
    <location>
        <begin position="104"/>
        <end position="113"/>
    </location>
</feature>
<feature type="region of interest" description="Disordered" evidence="1">
    <location>
        <begin position="57"/>
        <end position="191"/>
    </location>
</feature>
<evidence type="ECO:0000313" key="2">
    <source>
        <dbReference type="EMBL" id="EJK56078.1"/>
    </source>
</evidence>
<dbReference type="EMBL" id="AGNL01032486">
    <property type="protein sequence ID" value="EJK56078.1"/>
    <property type="molecule type" value="Genomic_DNA"/>
</dbReference>
<proteinExistence type="predicted"/>
<protein>
    <submittedName>
        <fullName evidence="2">Uncharacterized protein</fullName>
    </submittedName>
</protein>
<dbReference type="Proteomes" id="UP000266841">
    <property type="component" value="Unassembled WGS sequence"/>
</dbReference>
<feature type="compositionally biased region" description="Basic residues" evidence="1">
    <location>
        <begin position="66"/>
        <end position="77"/>
    </location>
</feature>
<evidence type="ECO:0000313" key="3">
    <source>
        <dbReference type="Proteomes" id="UP000266841"/>
    </source>
</evidence>
<feature type="compositionally biased region" description="Low complexity" evidence="1">
    <location>
        <begin position="142"/>
        <end position="161"/>
    </location>
</feature>
<feature type="region of interest" description="Disordered" evidence="1">
    <location>
        <begin position="1"/>
        <end position="39"/>
    </location>
</feature>
<sequence>MKIEVPDRLGSQAALSRALGPGMTERASERPGKAPEASTELALFALARRCGRCWRHENRLAEEKTSRHRQPRRRPKSHGGVSKTDAASPGGLAEEERHPAHCSGGSSARTTNEGGRGVVRGPRRPSVRPSSPAAPADHRPSRSPSSMPPADGAARPPGSLCCPPPRRPRAHAPHGSTEDRRRPARQEETPG</sequence>
<dbReference type="AlphaFoldDB" id="K0RQN2"/>
<accession>K0RQN2</accession>
<evidence type="ECO:0000256" key="1">
    <source>
        <dbReference type="SAM" id="MobiDB-lite"/>
    </source>
</evidence>
<feature type="compositionally biased region" description="Basic and acidic residues" evidence="1">
    <location>
        <begin position="176"/>
        <end position="191"/>
    </location>
</feature>
<comment type="caution">
    <text evidence="2">The sequence shown here is derived from an EMBL/GenBank/DDBJ whole genome shotgun (WGS) entry which is preliminary data.</text>
</comment>
<name>K0RQN2_THAOC</name>
<gene>
    <name evidence="2" type="ORF">THAOC_24100</name>
</gene>